<evidence type="ECO:0000313" key="7">
    <source>
        <dbReference type="EMBL" id="SEP54118.1"/>
    </source>
</evidence>
<dbReference type="PANTHER" id="PTHR35807:SF1">
    <property type="entry name" value="TRANSCRIPTIONAL REGULATOR REDD"/>
    <property type="match status" value="1"/>
</dbReference>
<dbReference type="Pfam" id="PF03704">
    <property type="entry name" value="BTAD"/>
    <property type="match status" value="1"/>
</dbReference>
<evidence type="ECO:0000256" key="3">
    <source>
        <dbReference type="ARBA" id="ARBA00023125"/>
    </source>
</evidence>
<dbReference type="InterPro" id="IPR005158">
    <property type="entry name" value="BTAD"/>
</dbReference>
<accession>A0A1H8YRV2</accession>
<feature type="DNA-binding region" description="OmpR/PhoB-type" evidence="5">
    <location>
        <begin position="1"/>
        <end position="98"/>
    </location>
</feature>
<dbReference type="PROSITE" id="PS51755">
    <property type="entry name" value="OMPR_PHOB"/>
    <property type="match status" value="1"/>
</dbReference>
<feature type="domain" description="OmpR/PhoB-type" evidence="6">
    <location>
        <begin position="1"/>
        <end position="98"/>
    </location>
</feature>
<dbReference type="SUPFAM" id="SSF48452">
    <property type="entry name" value="TPR-like"/>
    <property type="match status" value="1"/>
</dbReference>
<evidence type="ECO:0000256" key="5">
    <source>
        <dbReference type="PROSITE-ProRule" id="PRU01091"/>
    </source>
</evidence>
<dbReference type="RefSeq" id="WP_091629207.1">
    <property type="nucleotide sequence ID" value="NZ_FOEF01000037.1"/>
</dbReference>
<dbReference type="AlphaFoldDB" id="A0A1H8YRV2"/>
<dbReference type="InterPro" id="IPR041664">
    <property type="entry name" value="AAA_16"/>
</dbReference>
<dbReference type="EMBL" id="FOEF01000037">
    <property type="protein sequence ID" value="SEP54118.1"/>
    <property type="molecule type" value="Genomic_DNA"/>
</dbReference>
<evidence type="ECO:0000256" key="4">
    <source>
        <dbReference type="ARBA" id="ARBA00023163"/>
    </source>
</evidence>
<evidence type="ECO:0000259" key="6">
    <source>
        <dbReference type="PROSITE" id="PS51755"/>
    </source>
</evidence>
<dbReference type="STRING" id="394193.SAMN04489732_13719"/>
<sequence length="992" mass="106053">MDVSFGVLGPLVAGNGRGPLALPGPRHRAVLARLLVARGRVVPVDALVDALWPEPRPGAVGALQTFVATLRRVLEPDRAPRTPARLLVTEAPGYALRLPPDAVDAWRFEAVVRSGEGIEEALRWWRGPAYAEFADQPWARPEAARLEELRLVAVERRASGWLAEGRAAETAADLESHVDAHPWREEAWRLLALALYRAGRQGDALGALRRARAALASDLGVDPGPELRALEKDILDQAPHLSRVSVPAGSNRPKHSRALVGRTEELSRLAEAAAAVEAQHQLGLVLISGDAGAGKTALAEAFTEDLAARGWTTAWGASPDRSGVPAAWPWTRILTALGGSVPEPEPADDPAVARFHWHRAVARRLADGPGRLLLVLDDLHWAGEETLALLAAVVADAVARPVLVVATYRTTDVSPELTELLGRVARAEPVRVYLGGLAVEAVAQLVGPEAAAVIHRRTGGNPFFVRELGRVLDAEGGLPEGVRDVVRYRVAGLPEEVRAVLRRAAVIGTDVDLDLLGDDYNTLEAVETAVARGFLAERGPHVFRFAHALVRDAVYEDLSRSRRALLHLDVAETVERLRPDDVEALAHHFLLAGSRRGVSYARAAAEWAESRFAPHEAARLWQAALDIEGDDVGLHMGLARSLAFAGALGEARRHRAEALTLAGDDRELTVRVLTAFDVPGVWTENDDPELARRVADAVERVLPGADPATRCRLLATLALELRNAGGERARAAAREAEALARELGDPALLAFALNARWMQAFDRAGLAPERAALGAELVELAARHGLVTFEVLGHLILVQARSALADFAAADVHAAAADRLGEAYDIPLIGVFTQWYRALRTAVKGPRAEAEAAYRSAAARLSGTGMSGVDNGILALALLCLRRLHGDESEVDDDFGAYAPWCRPSGEIPDSPRDLLFEARTCLHAVVAIAAGDRATMARLYDDLLPAAGELAGAGSGLVTLGPVAGYLAALAEALGRDAAVHHREAAEVEAR</sequence>
<dbReference type="InterPro" id="IPR051677">
    <property type="entry name" value="AfsR-DnrI-RedD_regulator"/>
</dbReference>
<dbReference type="InterPro" id="IPR016032">
    <property type="entry name" value="Sig_transdc_resp-reg_C-effctor"/>
</dbReference>
<evidence type="ECO:0000256" key="2">
    <source>
        <dbReference type="ARBA" id="ARBA00023015"/>
    </source>
</evidence>
<reference evidence="7 8" key="1">
    <citation type="submission" date="2016-10" db="EMBL/GenBank/DDBJ databases">
        <authorList>
            <person name="de Groot N.N."/>
        </authorList>
    </citation>
    <scope>NUCLEOTIDE SEQUENCE [LARGE SCALE GENOMIC DNA]</scope>
    <source>
        <strain evidence="7 8">DSM 44993</strain>
    </source>
</reference>
<dbReference type="Pfam" id="PF13191">
    <property type="entry name" value="AAA_16"/>
    <property type="match status" value="1"/>
</dbReference>
<dbReference type="InterPro" id="IPR027417">
    <property type="entry name" value="P-loop_NTPase"/>
</dbReference>
<dbReference type="Proteomes" id="UP000198582">
    <property type="component" value="Unassembled WGS sequence"/>
</dbReference>
<keyword evidence="8" id="KW-1185">Reference proteome</keyword>
<dbReference type="SMART" id="SM01043">
    <property type="entry name" value="BTAD"/>
    <property type="match status" value="1"/>
</dbReference>
<dbReference type="SMART" id="SM00862">
    <property type="entry name" value="Trans_reg_C"/>
    <property type="match status" value="1"/>
</dbReference>
<dbReference type="Pfam" id="PF00486">
    <property type="entry name" value="Trans_reg_C"/>
    <property type="match status" value="1"/>
</dbReference>
<dbReference type="InterPro" id="IPR001867">
    <property type="entry name" value="OmpR/PhoB-type_DNA-bd"/>
</dbReference>
<dbReference type="Gene3D" id="3.40.50.300">
    <property type="entry name" value="P-loop containing nucleotide triphosphate hydrolases"/>
    <property type="match status" value="1"/>
</dbReference>
<keyword evidence="3 5" id="KW-0238">DNA-binding</keyword>
<dbReference type="SUPFAM" id="SSF46894">
    <property type="entry name" value="C-terminal effector domain of the bipartite response regulators"/>
    <property type="match status" value="1"/>
</dbReference>
<gene>
    <name evidence="7" type="ORF">SAMN04489732_13719</name>
</gene>
<evidence type="ECO:0000313" key="8">
    <source>
        <dbReference type="Proteomes" id="UP000198582"/>
    </source>
</evidence>
<keyword evidence="2" id="KW-0805">Transcription regulation</keyword>
<dbReference type="GO" id="GO:0003677">
    <property type="term" value="F:DNA binding"/>
    <property type="evidence" value="ECO:0007669"/>
    <property type="project" value="UniProtKB-UniRule"/>
</dbReference>
<dbReference type="Gene3D" id="1.10.10.10">
    <property type="entry name" value="Winged helix-like DNA-binding domain superfamily/Winged helix DNA-binding domain"/>
    <property type="match status" value="1"/>
</dbReference>
<dbReference type="InterPro" id="IPR036388">
    <property type="entry name" value="WH-like_DNA-bd_sf"/>
</dbReference>
<dbReference type="CDD" id="cd15831">
    <property type="entry name" value="BTAD"/>
    <property type="match status" value="1"/>
</dbReference>
<name>A0A1H8YRV2_9PSEU</name>
<dbReference type="SUPFAM" id="SSF52540">
    <property type="entry name" value="P-loop containing nucleoside triphosphate hydrolases"/>
    <property type="match status" value="1"/>
</dbReference>
<dbReference type="Gene3D" id="1.25.40.10">
    <property type="entry name" value="Tetratricopeptide repeat domain"/>
    <property type="match status" value="1"/>
</dbReference>
<dbReference type="GO" id="GO:0006355">
    <property type="term" value="P:regulation of DNA-templated transcription"/>
    <property type="evidence" value="ECO:0007669"/>
    <property type="project" value="InterPro"/>
</dbReference>
<dbReference type="PANTHER" id="PTHR35807">
    <property type="entry name" value="TRANSCRIPTIONAL REGULATOR REDD-RELATED"/>
    <property type="match status" value="1"/>
</dbReference>
<keyword evidence="4" id="KW-0804">Transcription</keyword>
<dbReference type="OrthoDB" id="134712at2"/>
<organism evidence="7 8">
    <name type="scientific">Amycolatopsis saalfeldensis</name>
    <dbReference type="NCBI Taxonomy" id="394193"/>
    <lineage>
        <taxon>Bacteria</taxon>
        <taxon>Bacillati</taxon>
        <taxon>Actinomycetota</taxon>
        <taxon>Actinomycetes</taxon>
        <taxon>Pseudonocardiales</taxon>
        <taxon>Pseudonocardiaceae</taxon>
        <taxon>Amycolatopsis</taxon>
    </lineage>
</organism>
<dbReference type="InterPro" id="IPR011990">
    <property type="entry name" value="TPR-like_helical_dom_sf"/>
</dbReference>
<comment type="similarity">
    <text evidence="1">Belongs to the AfsR/DnrI/RedD regulatory family.</text>
</comment>
<protein>
    <submittedName>
        <fullName evidence="7">DNA-binding transcriptional activator of the SARP family</fullName>
    </submittedName>
</protein>
<proteinExistence type="inferred from homology"/>
<evidence type="ECO:0000256" key="1">
    <source>
        <dbReference type="ARBA" id="ARBA00005820"/>
    </source>
</evidence>
<dbReference type="GO" id="GO:0000160">
    <property type="term" value="P:phosphorelay signal transduction system"/>
    <property type="evidence" value="ECO:0007669"/>
    <property type="project" value="InterPro"/>
</dbReference>